<comment type="subunit">
    <text evidence="2">Heterodimer of SbcC and SbcD.</text>
</comment>
<dbReference type="PANTHER" id="PTHR32114:SF2">
    <property type="entry name" value="ABC TRANSPORTER ABCH.3"/>
    <property type="match status" value="1"/>
</dbReference>
<organism evidence="7 8">
    <name type="scientific">Candidatus Copromonas faecavium</name>
    <name type="common">nom. illeg.</name>
    <dbReference type="NCBI Taxonomy" id="2840740"/>
    <lineage>
        <taxon>Bacteria</taxon>
        <taxon>Bacillati</taxon>
        <taxon>Bacillota</taxon>
        <taxon>Clostridia</taxon>
        <taxon>Lachnospirales</taxon>
        <taxon>Lachnospiraceae</taxon>
        <taxon>Candidatus Copromonas (nom. illeg.)</taxon>
    </lineage>
</organism>
<proteinExistence type="inferred from homology"/>
<dbReference type="GO" id="GO:0016887">
    <property type="term" value="F:ATP hydrolysis activity"/>
    <property type="evidence" value="ECO:0007669"/>
    <property type="project" value="InterPro"/>
</dbReference>
<dbReference type="GO" id="GO:0006302">
    <property type="term" value="P:double-strand break repair"/>
    <property type="evidence" value="ECO:0007669"/>
    <property type="project" value="InterPro"/>
</dbReference>
<keyword evidence="4" id="KW-0175">Coiled coil</keyword>
<dbReference type="Pfam" id="PF13476">
    <property type="entry name" value="AAA_23"/>
    <property type="match status" value="1"/>
</dbReference>
<evidence type="ECO:0000256" key="3">
    <source>
        <dbReference type="ARBA" id="ARBA00013368"/>
    </source>
</evidence>
<sequence length="1069" mass="123846">MKPLRLTMQAFGSYGKQTVVDFERMNQKLFLITGDTGAGKTTIFDAIVFALYGEAGSSLNRKSGSELQSQFADLSTEPFVELVFSEEDGGEQKEYRVRRVPRHLRPLKRGTGIREESETVSLTMPDGTEYPPKETDQKLVELVGLTKSQFMQVTMIAQGEFMELLRAKSDEKKVIFRKLFHTEIYEKIVEELGKRKKEKSKETDQLQTKCRLEISHVMIPGEYGKAGELLERKSRLLEASRFSVVEAEQFLKELEELCQWFKERYGLAEKAYLDASLQYQARYEQYTDARQLLSRFQELEEADRVLQEWESRKEEMERSERLRKLLQTAYTLLPLWQRYQDAQTVWSEAASGLSREQERLPGLLEEYENVQKQANAAGQLWEKENQTFIEVSSRVKQAESLFQKIDEAKKREETCKEVCRQTELEAAKAKERQKEEEERENFWRRQQEKQKDAQLRLERLNSRLDQMEQLEKERNMLDAMQREMNSCRLQAERTKKDYQEASTAYEAGREAYEAVRRTFLNHQAGILAKEELRPGQPCPVCGSLEHPAPCRLTEENEEISRDMLEKAEREAGELRARQEKLAARAHSETVLFEERKEKLGMRWETFRETFCMVFPEDGKPADGLPERNLQDVQRLLAKRQQELSKEKEAVSEQVKLCQEAEEQLKNAESRRENLQAEVSRLEEQVQAARERLAGLTAAVSELANSREFMTREEAGEAYTKARERLRKTEKERNNAETLLLQIRSQKVQSETRISRYQEELPAFEKERDQRKQVYEEALYQAKMSEGEWKGLTEQYGPGEAEHIREMLEIQWRERAAAESRRNAAKEALKGKKLPDMDALKAETEKAKLQMEEARKISGSIKEEYGINLRAFRSLEPMLEERAREMEELAALDSLYSRLAGNVSGSRMDMETFVQRYYLERILYAANRRFSAMSAGQFELRMCDLERAGTGKNRGLDLMVYSMVTGKEREVRTLSGGESFMAALSLALGMADQIKESAASVHLDVMFIDEGFGSLDDNARDKAVHVLKEMAGDSRMIGIISHVTELKQEIEDQLIVTRDAAGSHVRWQIS</sequence>
<dbReference type="Gene3D" id="1.10.287.1490">
    <property type="match status" value="1"/>
</dbReference>
<comment type="similarity">
    <text evidence="1">Belongs to the SMC family. SbcC subfamily.</text>
</comment>
<gene>
    <name evidence="7" type="ORF">IAB28_08840</name>
</gene>
<comment type="caution">
    <text evidence="7">The sequence shown here is derived from an EMBL/GenBank/DDBJ whole genome shotgun (WGS) entry which is preliminary data.</text>
</comment>
<evidence type="ECO:0000256" key="5">
    <source>
        <dbReference type="SAM" id="MobiDB-lite"/>
    </source>
</evidence>
<feature type="region of interest" description="Disordered" evidence="5">
    <location>
        <begin position="426"/>
        <end position="448"/>
    </location>
</feature>
<dbReference type="PROSITE" id="PS00675">
    <property type="entry name" value="SIGMA54_INTERACT_1"/>
    <property type="match status" value="1"/>
</dbReference>
<evidence type="ECO:0000256" key="1">
    <source>
        <dbReference type="ARBA" id="ARBA00006930"/>
    </source>
</evidence>
<dbReference type="InterPro" id="IPR027417">
    <property type="entry name" value="P-loop_NTPase"/>
</dbReference>
<dbReference type="InterPro" id="IPR025662">
    <property type="entry name" value="Sigma_54_int_dom_ATP-bd_1"/>
</dbReference>
<dbReference type="InterPro" id="IPR038729">
    <property type="entry name" value="Rad50/SbcC_AAA"/>
</dbReference>
<dbReference type="Proteomes" id="UP000824250">
    <property type="component" value="Unassembled WGS sequence"/>
</dbReference>
<accession>A0A9D1A5E6</accession>
<dbReference type="Gene3D" id="3.40.50.300">
    <property type="entry name" value="P-loop containing nucleotide triphosphate hydrolases"/>
    <property type="match status" value="2"/>
</dbReference>
<reference evidence="7" key="1">
    <citation type="submission" date="2020-10" db="EMBL/GenBank/DDBJ databases">
        <authorList>
            <person name="Gilroy R."/>
        </authorList>
    </citation>
    <scope>NUCLEOTIDE SEQUENCE</scope>
    <source>
        <strain evidence="7">CHK180-2868</strain>
    </source>
</reference>
<feature type="coiled-coil region" evidence="4">
    <location>
        <begin position="550"/>
        <end position="584"/>
    </location>
</feature>
<dbReference type="SUPFAM" id="SSF52540">
    <property type="entry name" value="P-loop containing nucleoside triphosphate hydrolases"/>
    <property type="match status" value="1"/>
</dbReference>
<reference evidence="7" key="2">
    <citation type="journal article" date="2021" name="PeerJ">
        <title>Extensive microbial diversity within the chicken gut microbiome revealed by metagenomics and culture.</title>
        <authorList>
            <person name="Gilroy R."/>
            <person name="Ravi A."/>
            <person name="Getino M."/>
            <person name="Pursley I."/>
            <person name="Horton D.L."/>
            <person name="Alikhan N.F."/>
            <person name="Baker D."/>
            <person name="Gharbi K."/>
            <person name="Hall N."/>
            <person name="Watson M."/>
            <person name="Adriaenssens E.M."/>
            <person name="Foster-Nyarko E."/>
            <person name="Jarju S."/>
            <person name="Secka A."/>
            <person name="Antonio M."/>
            <person name="Oren A."/>
            <person name="Chaudhuri R.R."/>
            <person name="La Ragione R."/>
            <person name="Hildebrand F."/>
            <person name="Pallen M.J."/>
        </authorList>
    </citation>
    <scope>NUCLEOTIDE SEQUENCE</scope>
    <source>
        <strain evidence="7">CHK180-2868</strain>
    </source>
</reference>
<dbReference type="AlphaFoldDB" id="A0A9D1A5E6"/>
<feature type="coiled-coil region" evidence="4">
    <location>
        <begin position="629"/>
        <end position="766"/>
    </location>
</feature>
<feature type="domain" description="Rad50/SbcC-type AAA" evidence="6">
    <location>
        <begin position="5"/>
        <end position="210"/>
    </location>
</feature>
<evidence type="ECO:0000313" key="8">
    <source>
        <dbReference type="Proteomes" id="UP000824250"/>
    </source>
</evidence>
<evidence type="ECO:0000313" key="7">
    <source>
        <dbReference type="EMBL" id="HIR06054.1"/>
    </source>
</evidence>
<evidence type="ECO:0000259" key="6">
    <source>
        <dbReference type="Pfam" id="PF13476"/>
    </source>
</evidence>
<dbReference type="PANTHER" id="PTHR32114">
    <property type="entry name" value="ABC TRANSPORTER ABCH.3"/>
    <property type="match status" value="1"/>
</dbReference>
<dbReference type="EMBL" id="DVGC01000050">
    <property type="protein sequence ID" value="HIR06054.1"/>
    <property type="molecule type" value="Genomic_DNA"/>
</dbReference>
<dbReference type="Pfam" id="PF13558">
    <property type="entry name" value="SbcC_Walker_B"/>
    <property type="match status" value="1"/>
</dbReference>
<evidence type="ECO:0000256" key="2">
    <source>
        <dbReference type="ARBA" id="ARBA00011322"/>
    </source>
</evidence>
<name>A0A9D1A5E6_9FIRM</name>
<evidence type="ECO:0000256" key="4">
    <source>
        <dbReference type="SAM" id="Coils"/>
    </source>
</evidence>
<protein>
    <recommendedName>
        <fullName evidence="3">Nuclease SbcCD subunit C</fullName>
    </recommendedName>
</protein>